<dbReference type="Pfam" id="PF20231">
    <property type="entry name" value="DUF6589"/>
    <property type="match status" value="1"/>
</dbReference>
<evidence type="ECO:0000259" key="1">
    <source>
        <dbReference type="Pfam" id="PF20231"/>
    </source>
</evidence>
<dbReference type="InterPro" id="IPR046496">
    <property type="entry name" value="DUF6589"/>
</dbReference>
<proteinExistence type="predicted"/>
<accession>A0A8H7DEX7</accession>
<keyword evidence="3" id="KW-1185">Reference proteome</keyword>
<dbReference type="Proteomes" id="UP000620124">
    <property type="component" value="Unassembled WGS sequence"/>
</dbReference>
<dbReference type="EMBL" id="JACAZI010000001">
    <property type="protein sequence ID" value="KAF7371860.1"/>
    <property type="molecule type" value="Genomic_DNA"/>
</dbReference>
<organism evidence="2 3">
    <name type="scientific">Mycena venus</name>
    <dbReference type="NCBI Taxonomy" id="2733690"/>
    <lineage>
        <taxon>Eukaryota</taxon>
        <taxon>Fungi</taxon>
        <taxon>Dikarya</taxon>
        <taxon>Basidiomycota</taxon>
        <taxon>Agaricomycotina</taxon>
        <taxon>Agaricomycetes</taxon>
        <taxon>Agaricomycetidae</taxon>
        <taxon>Agaricales</taxon>
        <taxon>Marasmiineae</taxon>
        <taxon>Mycenaceae</taxon>
        <taxon>Mycena</taxon>
    </lineage>
</organism>
<comment type="caution">
    <text evidence="2">The sequence shown here is derived from an EMBL/GenBank/DDBJ whole genome shotgun (WGS) entry which is preliminary data.</text>
</comment>
<evidence type="ECO:0000313" key="2">
    <source>
        <dbReference type="EMBL" id="KAF7371860.1"/>
    </source>
</evidence>
<feature type="domain" description="DUF6589" evidence="1">
    <location>
        <begin position="318"/>
        <end position="712"/>
    </location>
</feature>
<evidence type="ECO:0000313" key="3">
    <source>
        <dbReference type="Proteomes" id="UP000620124"/>
    </source>
</evidence>
<gene>
    <name evidence="2" type="ORF">MVEN_00043000</name>
</gene>
<dbReference type="AlphaFoldDB" id="A0A8H7DEX7"/>
<sequence length="778" mass="86991">MATMTANNTAPGAVPSAHDFPCALAWIYATHTIPQEAKILSVVRILKQMKMSPIELVTTLLVPQDVYRDNADGFYRSQGLENLLDLISRDNHGRKKLEKWFENKFGLDPLLREVHREMDDLSTHFLRSTSEVTPESLLEFDFERDVTELCREYTPKLRRILLTAAQTPRAAKENTMKDPDPVLVTMIQAQLAKTRSQNNNLCAIPCSLYFLSSGMPRKVVDTLAHAGMNLSYNSVKTTHSTLANGQMRRAQLAARSGHAISWDNTNISLSVHVEQRTLAPPKVQSGTTQIVYALRGVIQPNSLQLLPILERRASAPLITFAADIRPTYSQSQTIQKHLGISIIELLIQNEPGFDYVKSAPELQHPQYRLPPPDHQTDEFVLRTTKLDEGSGEGTIQVNDNIYIDQPKFGIKDLDNTAVPSINDQKTNALIHAARLLRLGDLSALLRLDHYQLAPGPFHLELNVSWLILKIHRGNGADLGSLQYFIGLLTKVRLGSAQPDLETLVSLFMQVLSGAMLHFREVESGMSLKDLAKSKPSASTLLEIASRIFNKYASGNLDPANDTPDSDNTFHNVHLLMCDLLLFYFLQTSISSGDFGRVELLLGTLTMMFSGGGCSKYQTELLYFLQNLKKVWPEPFANIMHDNVLISTSGRTYVSVDKNAEFNINFQKHYFAAKGVHASWDFLADLAPNIPILRKLKTQFGEFLVAPWQGTHHTKVDTSALITKVKSKMSEFELHRPHVSGRRVTEGRTVDIIQMGAANLRKTGLKAWGKAYSKWANGT</sequence>
<protein>
    <recommendedName>
        <fullName evidence="1">DUF6589 domain-containing protein</fullName>
    </recommendedName>
</protein>
<dbReference type="OrthoDB" id="3040861at2759"/>
<reference evidence="2" key="1">
    <citation type="submission" date="2020-05" db="EMBL/GenBank/DDBJ databases">
        <title>Mycena genomes resolve the evolution of fungal bioluminescence.</title>
        <authorList>
            <person name="Tsai I.J."/>
        </authorList>
    </citation>
    <scope>NUCLEOTIDE SEQUENCE</scope>
    <source>
        <strain evidence="2">CCC161011</strain>
    </source>
</reference>
<name>A0A8H7DEX7_9AGAR</name>